<evidence type="ECO:0000256" key="2">
    <source>
        <dbReference type="ARBA" id="ARBA00023157"/>
    </source>
</evidence>
<feature type="signal peptide" evidence="3">
    <location>
        <begin position="1"/>
        <end position="22"/>
    </location>
</feature>
<dbReference type="GeneID" id="23563986"/>
<dbReference type="STRING" id="237631.A0A0D1DXZ9"/>
<dbReference type="InParanoid" id="A0A0D1DXZ9"/>
<accession>A0A0D1DXZ9</accession>
<proteinExistence type="predicted"/>
<dbReference type="InterPro" id="IPR029058">
    <property type="entry name" value="AB_hydrolase_fold"/>
</dbReference>
<dbReference type="VEuPathDB" id="FungiDB:UMAG_03563"/>
<dbReference type="KEGG" id="uma:UMAG_03563"/>
<reference evidence="4 5" key="1">
    <citation type="journal article" date="2006" name="Nature">
        <title>Insights from the genome of the biotrophic fungal plant pathogen Ustilago maydis.</title>
        <authorList>
            <person name="Kamper J."/>
            <person name="Kahmann R."/>
            <person name="Bolker M."/>
            <person name="Ma L.J."/>
            <person name="Brefort T."/>
            <person name="Saville B.J."/>
            <person name="Banuett F."/>
            <person name="Kronstad J.W."/>
            <person name="Gold S.E."/>
            <person name="Muller O."/>
            <person name="Perlin M.H."/>
            <person name="Wosten H.A."/>
            <person name="de Vries R."/>
            <person name="Ruiz-Herrera J."/>
            <person name="Reynaga-Pena C.G."/>
            <person name="Snetselaar K."/>
            <person name="McCann M."/>
            <person name="Perez-Martin J."/>
            <person name="Feldbrugge M."/>
            <person name="Basse C.W."/>
            <person name="Steinberg G."/>
            <person name="Ibeas J.I."/>
            <person name="Holloman W."/>
            <person name="Guzman P."/>
            <person name="Farman M."/>
            <person name="Stajich J.E."/>
            <person name="Sentandreu R."/>
            <person name="Gonzalez-Prieto J.M."/>
            <person name="Kennell J.C."/>
            <person name="Molina L."/>
            <person name="Schirawski J."/>
            <person name="Mendoza-Mendoza A."/>
            <person name="Greilinger D."/>
            <person name="Munch K."/>
            <person name="Rossel N."/>
            <person name="Scherer M."/>
            <person name="Vranes M."/>
            <person name="Ladendorf O."/>
            <person name="Vincon V."/>
            <person name="Fuchs U."/>
            <person name="Sandrock B."/>
            <person name="Meng S."/>
            <person name="Ho E.C."/>
            <person name="Cahill M.J."/>
            <person name="Boyce K.J."/>
            <person name="Klose J."/>
            <person name="Klosterman S.J."/>
            <person name="Deelstra H.J."/>
            <person name="Ortiz-Castellanos L."/>
            <person name="Li W."/>
            <person name="Sanchez-Alonso P."/>
            <person name="Schreier P.H."/>
            <person name="Hauser-Hahn I."/>
            <person name="Vaupel M."/>
            <person name="Koopmann E."/>
            <person name="Friedrich G."/>
            <person name="Voss H."/>
            <person name="Schluter T."/>
            <person name="Margolis J."/>
            <person name="Platt D."/>
            <person name="Swimmer C."/>
            <person name="Gnirke A."/>
            <person name="Chen F."/>
            <person name="Vysotskaia V."/>
            <person name="Mannhaupt G."/>
            <person name="Guldener U."/>
            <person name="Munsterkotter M."/>
            <person name="Haase D."/>
            <person name="Oesterheld M."/>
            <person name="Mewes H.W."/>
            <person name="Mauceli E.W."/>
            <person name="DeCaprio D."/>
            <person name="Wade C.M."/>
            <person name="Butler J."/>
            <person name="Young S."/>
            <person name="Jaffe D.B."/>
            <person name="Calvo S."/>
            <person name="Nusbaum C."/>
            <person name="Galagan J."/>
            <person name="Birren B.W."/>
        </authorList>
    </citation>
    <scope>NUCLEOTIDE SEQUENCE [LARGE SCALE GENOMIC DNA]</scope>
    <source>
        <strain evidence="5">DSM 14603 / FGSC 9021 / UM521</strain>
    </source>
</reference>
<dbReference type="EMBL" id="CM003148">
    <property type="protein sequence ID" value="KIS68476.1"/>
    <property type="molecule type" value="Genomic_DNA"/>
</dbReference>
<keyword evidence="3" id="KW-0732">Signal</keyword>
<dbReference type="SUPFAM" id="SSF53474">
    <property type="entry name" value="alpha/beta-Hydrolases"/>
    <property type="match status" value="1"/>
</dbReference>
<dbReference type="PANTHER" id="PTHR33630:SF9">
    <property type="entry name" value="CUTINASE 4"/>
    <property type="match status" value="1"/>
</dbReference>
<dbReference type="GO" id="GO:0052689">
    <property type="term" value="F:carboxylic ester hydrolase activity"/>
    <property type="evidence" value="ECO:0007669"/>
    <property type="project" value="UniProtKB-ARBA"/>
</dbReference>
<dbReference type="SMART" id="SM01110">
    <property type="entry name" value="Cutinase"/>
    <property type="match status" value="1"/>
</dbReference>
<protein>
    <recommendedName>
        <fullName evidence="6">Cutinase</fullName>
    </recommendedName>
</protein>
<dbReference type="Gene3D" id="3.40.50.1820">
    <property type="entry name" value="alpha/beta hydrolase"/>
    <property type="match status" value="1"/>
</dbReference>
<dbReference type="RefSeq" id="XP_011389999.1">
    <property type="nucleotide sequence ID" value="XM_011391697.1"/>
</dbReference>
<dbReference type="Pfam" id="PF01083">
    <property type="entry name" value="Cutinase"/>
    <property type="match status" value="1"/>
</dbReference>
<evidence type="ECO:0000256" key="1">
    <source>
        <dbReference type="ARBA" id="ARBA00022801"/>
    </source>
</evidence>
<dbReference type="PANTHER" id="PTHR33630">
    <property type="entry name" value="CUTINASE RV1984C-RELATED-RELATED"/>
    <property type="match status" value="1"/>
</dbReference>
<sequence>MYFSRFFSSAAATALLLAGSSCASGLSKTPYDKYALFAQQAVSGDVSTAVLVKPTWMRLQQHLAIPDTSDPALAYSALSSIVPGLNISVLQGDNSNYSLSGIAINNTASLNGSEIARARDCPSIEFITTRGANDSFEQSFWLMEMARQVMSRLPNGTSRRTETNYDSFTGNDMTSQVSSALNGSWWVANYTTLLAQSCPNTKIIMMAYSLGAAANIVASTRPRFPASRISAAVYWGSPLFSPGRPQNRGTAQSALGQFGLLGYRTPRGMQPKVRDYCKTGDIICTGWGNLTVHLSYANSSYQDETVEYLVQSVLEA</sequence>
<keyword evidence="5" id="KW-1185">Reference proteome</keyword>
<organism evidence="4 5">
    <name type="scientific">Mycosarcoma maydis</name>
    <name type="common">Corn smut fungus</name>
    <name type="synonym">Ustilago maydis</name>
    <dbReference type="NCBI Taxonomy" id="5270"/>
    <lineage>
        <taxon>Eukaryota</taxon>
        <taxon>Fungi</taxon>
        <taxon>Dikarya</taxon>
        <taxon>Basidiomycota</taxon>
        <taxon>Ustilaginomycotina</taxon>
        <taxon>Ustilaginomycetes</taxon>
        <taxon>Ustilaginales</taxon>
        <taxon>Ustilaginaceae</taxon>
        <taxon>Mycosarcoma</taxon>
    </lineage>
</organism>
<dbReference type="eggNOG" id="ENOG502T0K5">
    <property type="taxonomic scope" value="Eukaryota"/>
</dbReference>
<name>A0A0D1DXZ9_MYCMD</name>
<evidence type="ECO:0000313" key="5">
    <source>
        <dbReference type="Proteomes" id="UP000000561"/>
    </source>
</evidence>
<dbReference type="ESTHER" id="ustma-q4p8k0">
    <property type="family name" value="Cutinase"/>
</dbReference>
<dbReference type="AlphaFoldDB" id="A0A0D1DXZ9"/>
<evidence type="ECO:0000256" key="3">
    <source>
        <dbReference type="SAM" id="SignalP"/>
    </source>
</evidence>
<dbReference type="GO" id="GO:0016042">
    <property type="term" value="P:lipid catabolic process"/>
    <property type="evidence" value="ECO:0000318"/>
    <property type="project" value="GO_Central"/>
</dbReference>
<keyword evidence="2" id="KW-1015">Disulfide bond</keyword>
<evidence type="ECO:0008006" key="6">
    <source>
        <dbReference type="Google" id="ProtNLM"/>
    </source>
</evidence>
<dbReference type="GO" id="GO:0016788">
    <property type="term" value="F:hydrolase activity, acting on ester bonds"/>
    <property type="evidence" value="ECO:0000318"/>
    <property type="project" value="GO_Central"/>
</dbReference>
<keyword evidence="1" id="KW-0378">Hydrolase</keyword>
<evidence type="ECO:0000313" key="4">
    <source>
        <dbReference type="EMBL" id="KIS68476.1"/>
    </source>
</evidence>
<dbReference type="PROSITE" id="PS51257">
    <property type="entry name" value="PROKAR_LIPOPROTEIN"/>
    <property type="match status" value="1"/>
</dbReference>
<dbReference type="OrthoDB" id="2586582at2759"/>
<feature type="chain" id="PRO_5002229420" description="Cutinase" evidence="3">
    <location>
        <begin position="23"/>
        <end position="316"/>
    </location>
</feature>
<dbReference type="Proteomes" id="UP000000561">
    <property type="component" value="Chromosome 9"/>
</dbReference>
<gene>
    <name evidence="4" type="ORF">UMAG_03563</name>
</gene>
<dbReference type="InterPro" id="IPR000675">
    <property type="entry name" value="Cutinase/axe"/>
</dbReference>